<protein>
    <recommendedName>
        <fullName evidence="4">DUF192 domain-containing protein</fullName>
    </recommendedName>
</protein>
<dbReference type="Pfam" id="PF02643">
    <property type="entry name" value="DUF192"/>
    <property type="match status" value="1"/>
</dbReference>
<keyword evidence="1" id="KW-0812">Transmembrane</keyword>
<keyword evidence="1" id="KW-0472">Membrane</keyword>
<dbReference type="AlphaFoldDB" id="A0A1G2UT10"/>
<accession>A0A1G2UT10</accession>
<dbReference type="InterPro" id="IPR038695">
    <property type="entry name" value="Saro_0823-like_sf"/>
</dbReference>
<name>A0A1G2UT10_9BACT</name>
<dbReference type="EMBL" id="MHWT01000014">
    <property type="protein sequence ID" value="OHB12524.1"/>
    <property type="molecule type" value="Genomic_DNA"/>
</dbReference>
<sequence>MGFSFLKKQDDGRLSVRMNKSRDTIIYMFHHRLVKRFIWIFVSILIFVGIIAFFSTKTYKSEVILAGRVFEVDVVDTNYLLSKGLSGRMSLDEDQGMLFVFQKPDKYGFWMKDMLFPIDIIWFDQNFKIIHVEKSVSPQTYPKIFTPESNSLYVLEISAGQVQKLGIQIGDKTKFWKKSD</sequence>
<feature type="transmembrane region" description="Helical" evidence="1">
    <location>
        <begin position="37"/>
        <end position="55"/>
    </location>
</feature>
<keyword evidence="1" id="KW-1133">Transmembrane helix</keyword>
<evidence type="ECO:0000313" key="3">
    <source>
        <dbReference type="Proteomes" id="UP000176558"/>
    </source>
</evidence>
<gene>
    <name evidence="2" type="ORF">A3G99_01740</name>
</gene>
<dbReference type="InterPro" id="IPR003795">
    <property type="entry name" value="DUF192"/>
</dbReference>
<evidence type="ECO:0008006" key="4">
    <source>
        <dbReference type="Google" id="ProtNLM"/>
    </source>
</evidence>
<proteinExistence type="predicted"/>
<dbReference type="PANTHER" id="PTHR37953:SF1">
    <property type="entry name" value="UPF0127 PROTEIN MJ1496"/>
    <property type="match status" value="1"/>
</dbReference>
<evidence type="ECO:0000256" key="1">
    <source>
        <dbReference type="SAM" id="Phobius"/>
    </source>
</evidence>
<dbReference type="Proteomes" id="UP000176558">
    <property type="component" value="Unassembled WGS sequence"/>
</dbReference>
<reference evidence="2 3" key="1">
    <citation type="journal article" date="2016" name="Nat. Commun.">
        <title>Thousands of microbial genomes shed light on interconnected biogeochemical processes in an aquifer system.</title>
        <authorList>
            <person name="Anantharaman K."/>
            <person name="Brown C.T."/>
            <person name="Hug L.A."/>
            <person name="Sharon I."/>
            <person name="Castelle C.J."/>
            <person name="Probst A.J."/>
            <person name="Thomas B.C."/>
            <person name="Singh A."/>
            <person name="Wilkins M.J."/>
            <person name="Karaoz U."/>
            <person name="Brodie E.L."/>
            <person name="Williams K.H."/>
            <person name="Hubbard S.S."/>
            <person name="Banfield J.F."/>
        </authorList>
    </citation>
    <scope>NUCLEOTIDE SEQUENCE [LARGE SCALE GENOMIC DNA]</scope>
</reference>
<evidence type="ECO:0000313" key="2">
    <source>
        <dbReference type="EMBL" id="OHB12524.1"/>
    </source>
</evidence>
<organism evidence="2 3">
    <name type="scientific">Candidatus Zambryskibacteria bacterium RIFCSPLOWO2_12_FULL_39_23</name>
    <dbReference type="NCBI Taxonomy" id="1802776"/>
    <lineage>
        <taxon>Bacteria</taxon>
        <taxon>Candidatus Zambryskiibacteriota</taxon>
    </lineage>
</organism>
<comment type="caution">
    <text evidence="2">The sequence shown here is derived from an EMBL/GenBank/DDBJ whole genome shotgun (WGS) entry which is preliminary data.</text>
</comment>
<dbReference type="PANTHER" id="PTHR37953">
    <property type="entry name" value="UPF0127 PROTEIN MJ1496"/>
    <property type="match status" value="1"/>
</dbReference>
<dbReference type="Gene3D" id="2.60.120.1140">
    <property type="entry name" value="Protein of unknown function DUF192"/>
    <property type="match status" value="1"/>
</dbReference>